<evidence type="ECO:0000256" key="1">
    <source>
        <dbReference type="SAM" id="Phobius"/>
    </source>
</evidence>
<dbReference type="Pfam" id="PF12730">
    <property type="entry name" value="ABC2_membrane_4"/>
    <property type="match status" value="1"/>
</dbReference>
<feature type="transmembrane region" description="Helical" evidence="1">
    <location>
        <begin position="51"/>
        <end position="77"/>
    </location>
</feature>
<feature type="transmembrane region" description="Helical" evidence="1">
    <location>
        <begin position="217"/>
        <end position="238"/>
    </location>
</feature>
<keyword evidence="1" id="KW-0812">Transmembrane</keyword>
<dbReference type="RefSeq" id="WP_148450264.1">
    <property type="nucleotide sequence ID" value="NZ_VSDO01000001.1"/>
</dbReference>
<keyword evidence="1" id="KW-1133">Transmembrane helix</keyword>
<reference evidence="2 3" key="1">
    <citation type="submission" date="2019-08" db="EMBL/GenBank/DDBJ databases">
        <title>Genome sequencing of Paenibacillus faecis DSM 23593(T).</title>
        <authorList>
            <person name="Kook J.-K."/>
            <person name="Park S.-N."/>
            <person name="Lim Y.K."/>
        </authorList>
    </citation>
    <scope>NUCLEOTIDE SEQUENCE [LARGE SCALE GENOMIC DNA]</scope>
    <source>
        <strain evidence="2 3">DSM 23593</strain>
    </source>
</reference>
<dbReference type="OrthoDB" id="9781996at2"/>
<keyword evidence="3" id="KW-1185">Reference proteome</keyword>
<dbReference type="CDD" id="cd21809">
    <property type="entry name" value="ABC-2_lan_permease-like"/>
    <property type="match status" value="1"/>
</dbReference>
<protein>
    <submittedName>
        <fullName evidence="2">ABC transporter permease subunit</fullName>
    </submittedName>
</protein>
<gene>
    <name evidence="2" type="ORF">FRY98_03025</name>
</gene>
<evidence type="ECO:0000313" key="2">
    <source>
        <dbReference type="EMBL" id="TYA14670.1"/>
    </source>
</evidence>
<dbReference type="EMBL" id="VSDO01000001">
    <property type="protein sequence ID" value="TYA14670.1"/>
    <property type="molecule type" value="Genomic_DNA"/>
</dbReference>
<proteinExistence type="predicted"/>
<feature type="transmembrane region" description="Helical" evidence="1">
    <location>
        <begin position="135"/>
        <end position="159"/>
    </location>
</feature>
<feature type="transmembrane region" description="Helical" evidence="1">
    <location>
        <begin position="102"/>
        <end position="129"/>
    </location>
</feature>
<dbReference type="Proteomes" id="UP000325218">
    <property type="component" value="Unassembled WGS sequence"/>
</dbReference>
<dbReference type="PANTHER" id="PTHR37305">
    <property type="entry name" value="INTEGRAL MEMBRANE PROTEIN-RELATED"/>
    <property type="match status" value="1"/>
</dbReference>
<name>A0A5D0CY99_9BACL</name>
<comment type="caution">
    <text evidence="2">The sequence shown here is derived from an EMBL/GenBank/DDBJ whole genome shotgun (WGS) entry which is preliminary data.</text>
</comment>
<accession>A0A5D0CY99</accession>
<sequence length="245" mass="27604">MNKLLTAEFMKIQWRLIAVLILIALIADVSLASSNWGMLSAVYEPSWPNYLMYIINLHTAFFFPLLSGTIAGLICLYEHRSGGWKQLLATPYSRSSIYSAKYAVLLCMLAIIQVLFIAAEIGSGMVAGVEGRVDWLFVVSSAVLGWFGILPLAAIQLWFSSRFKNFGIAFSINVVCVLLNIVFSGLPSSLGMWFPFVLPFYTMMPQGTPFSPRVQEWSLYAMVGISFVFYFLLGKYMFRRKSWMA</sequence>
<evidence type="ECO:0000313" key="3">
    <source>
        <dbReference type="Proteomes" id="UP000325218"/>
    </source>
</evidence>
<organism evidence="2 3">
    <name type="scientific">Paenibacillus faecis</name>
    <dbReference type="NCBI Taxonomy" id="862114"/>
    <lineage>
        <taxon>Bacteria</taxon>
        <taxon>Bacillati</taxon>
        <taxon>Bacillota</taxon>
        <taxon>Bacilli</taxon>
        <taxon>Bacillales</taxon>
        <taxon>Paenibacillaceae</taxon>
        <taxon>Paenibacillus</taxon>
    </lineage>
</organism>
<dbReference type="AlphaFoldDB" id="A0A5D0CY99"/>
<feature type="transmembrane region" description="Helical" evidence="1">
    <location>
        <begin position="166"/>
        <end position="197"/>
    </location>
</feature>
<dbReference type="PANTHER" id="PTHR37305:SF1">
    <property type="entry name" value="MEMBRANE PROTEIN"/>
    <property type="match status" value="1"/>
</dbReference>
<keyword evidence="1" id="KW-0472">Membrane</keyword>